<feature type="compositionally biased region" description="Basic and acidic residues" evidence="1">
    <location>
        <begin position="101"/>
        <end position="119"/>
    </location>
</feature>
<gene>
    <name evidence="2" type="ORF">QCA50_004256</name>
</gene>
<accession>A0AAW0GGC6</accession>
<evidence type="ECO:0000313" key="2">
    <source>
        <dbReference type="EMBL" id="KAK7692623.1"/>
    </source>
</evidence>
<protein>
    <submittedName>
        <fullName evidence="2">Uncharacterized protein</fullName>
    </submittedName>
</protein>
<feature type="compositionally biased region" description="Polar residues" evidence="1">
    <location>
        <begin position="1"/>
        <end position="23"/>
    </location>
</feature>
<feature type="region of interest" description="Disordered" evidence="1">
    <location>
        <begin position="527"/>
        <end position="548"/>
    </location>
</feature>
<reference evidence="2 3" key="1">
    <citation type="submission" date="2022-09" db="EMBL/GenBank/DDBJ databases">
        <authorList>
            <person name="Palmer J.M."/>
        </authorList>
    </citation>
    <scope>NUCLEOTIDE SEQUENCE [LARGE SCALE GENOMIC DNA]</scope>
    <source>
        <strain evidence="2 3">DSM 7382</strain>
    </source>
</reference>
<feature type="compositionally biased region" description="Polar residues" evidence="1">
    <location>
        <begin position="36"/>
        <end position="46"/>
    </location>
</feature>
<feature type="region of interest" description="Disordered" evidence="1">
    <location>
        <begin position="432"/>
        <end position="488"/>
    </location>
</feature>
<dbReference type="EMBL" id="JASBNA010000004">
    <property type="protein sequence ID" value="KAK7692623.1"/>
    <property type="molecule type" value="Genomic_DNA"/>
</dbReference>
<evidence type="ECO:0000256" key="1">
    <source>
        <dbReference type="SAM" id="MobiDB-lite"/>
    </source>
</evidence>
<name>A0AAW0GGC6_9APHY</name>
<dbReference type="Proteomes" id="UP001385951">
    <property type="component" value="Unassembled WGS sequence"/>
</dbReference>
<feature type="region of interest" description="Disordered" evidence="1">
    <location>
        <begin position="1"/>
        <end position="87"/>
    </location>
</feature>
<proteinExistence type="predicted"/>
<sequence length="548" mass="58550">MLGFLTRSSPKPTTAKLTRSPPLTGSVVKGVEVTITPVSNGKQVDSTAKDDAPAAVNNPDPQQSPPSATPVSESPKRPTDVKDELNKRRFSFKIPFTNAEANREARKPTLSSIEEHEKKRRARDDLDVYARKLSRSEKRAHESASVVRSLIIGPSGITPSKNVKPIPKARLEKVKSELIHPKSAKMVIAHLRSMPSSDKPVVTTFRADGSKVAASPSGPIHAVCLAYTDTEAHERHFCKLRAESAPPSEGNAHPHQIERTASVTSALATVASVTNASVAQLTEMFSQLEIVSLISPDLGIETVLQGVQQITPQLLALGYATGKAILPDHSGINPPTDRMSVITYWWGFELLLPPPSIQFLSNVPSISHAVMNFLTGLSLVNGGIREILPFIRYISQYIDSEYSMIQAQDQGLGVVCAATWIMPAALVPRPWDFPPPPPASGQPAPSDPVTGDPDNDERTPSIPSPPNGGTLTPPAPNPGPILIPNKAPPIDTTPVAVMAGAEPVPDVEVVPPTPPANETLRLKGLQVAEQEGRTEGGTEGVVDPLVKT</sequence>
<dbReference type="AlphaFoldDB" id="A0AAW0GGC6"/>
<organism evidence="2 3">
    <name type="scientific">Cerrena zonata</name>
    <dbReference type="NCBI Taxonomy" id="2478898"/>
    <lineage>
        <taxon>Eukaryota</taxon>
        <taxon>Fungi</taxon>
        <taxon>Dikarya</taxon>
        <taxon>Basidiomycota</taxon>
        <taxon>Agaricomycotina</taxon>
        <taxon>Agaricomycetes</taxon>
        <taxon>Polyporales</taxon>
        <taxon>Cerrenaceae</taxon>
        <taxon>Cerrena</taxon>
    </lineage>
</organism>
<feature type="region of interest" description="Disordered" evidence="1">
    <location>
        <begin position="99"/>
        <end position="119"/>
    </location>
</feature>
<comment type="caution">
    <text evidence="2">The sequence shown here is derived from an EMBL/GenBank/DDBJ whole genome shotgun (WGS) entry which is preliminary data.</text>
</comment>
<evidence type="ECO:0000313" key="3">
    <source>
        <dbReference type="Proteomes" id="UP001385951"/>
    </source>
</evidence>
<feature type="compositionally biased region" description="Basic and acidic residues" evidence="1">
    <location>
        <begin position="74"/>
        <end position="87"/>
    </location>
</feature>
<keyword evidence="3" id="KW-1185">Reference proteome</keyword>